<name>A0A377PWA0_9HELI</name>
<evidence type="ECO:0000256" key="4">
    <source>
        <dbReference type="ARBA" id="ARBA00012925"/>
    </source>
</evidence>
<dbReference type="CDD" id="cd03124">
    <property type="entry name" value="alpha_CA_prokaryotic_like"/>
    <property type="match status" value="1"/>
</dbReference>
<dbReference type="EMBL" id="UGJE01000002">
    <property type="protein sequence ID" value="STQ85903.1"/>
    <property type="molecule type" value="Genomic_DNA"/>
</dbReference>
<reference evidence="13 14" key="1">
    <citation type="journal article" date="2014" name="Genome Announc.">
        <title>Draft genome sequences of eight enterohepatic helicobacter species isolated from both laboratory and wild rodents.</title>
        <authorList>
            <person name="Sheh A."/>
            <person name="Shen Z."/>
            <person name="Fox J.G."/>
        </authorList>
    </citation>
    <scope>NUCLEOTIDE SEQUENCE [LARGE SCALE GENOMIC DNA]</scope>
    <source>
        <strain evidence="13 14">ST1</strain>
    </source>
</reference>
<dbReference type="AlphaFoldDB" id="A0A377PWA0"/>
<evidence type="ECO:0000256" key="9">
    <source>
        <dbReference type="ARBA" id="ARBA00048348"/>
    </source>
</evidence>
<proteinExistence type="inferred from homology"/>
<dbReference type="PROSITE" id="PS51144">
    <property type="entry name" value="ALPHA_CA_2"/>
    <property type="match status" value="1"/>
</dbReference>
<dbReference type="PROSITE" id="PS00162">
    <property type="entry name" value="ALPHA_CA_1"/>
    <property type="match status" value="1"/>
</dbReference>
<dbReference type="Gene3D" id="3.10.200.10">
    <property type="entry name" value="Alpha carbonic anhydrase"/>
    <property type="match status" value="1"/>
</dbReference>
<dbReference type="GO" id="GO:0004089">
    <property type="term" value="F:carbonate dehydratase activity"/>
    <property type="evidence" value="ECO:0007669"/>
    <property type="project" value="UniProtKB-UniRule"/>
</dbReference>
<dbReference type="OrthoDB" id="5327615at2"/>
<dbReference type="PANTHER" id="PTHR18952:SF265">
    <property type="entry name" value="CARBONIC ANHYDRASE"/>
    <property type="match status" value="1"/>
</dbReference>
<keyword evidence="7 10" id="KW-0862">Zinc</keyword>
<comment type="function">
    <text evidence="2 10">Reversible hydration of carbon dioxide.</text>
</comment>
<dbReference type="RefSeq" id="WP_052089829.1">
    <property type="nucleotide sequence ID" value="NZ_FZML01000005.1"/>
</dbReference>
<evidence type="ECO:0000256" key="6">
    <source>
        <dbReference type="ARBA" id="ARBA00022723"/>
    </source>
</evidence>
<sequence>MKLKLSLLLKKGFFATLLLGFCYGASDHHAHWSYSGESGPKMWGELDPSYSACKMEKFQSPINILDSKTTKSSANFILKNAYTVNSKDIVNNGHTIQVNFNPGNSLVFDGVSYDLVQLHFHTPSENQLNNRSFPAEVHMVHKDSSGNLLVVGVFIKQGNTNLALQSILKAAPNKPNTKIDFKDISLSSLLPQNIAYYQFQGSLTTPPCSGNVTWVVMRDSIDASKSQIHALNEIMKDNARDVQPLNGRTISISY</sequence>
<dbReference type="InterPro" id="IPR023561">
    <property type="entry name" value="Carbonic_anhydrase_a-class"/>
</dbReference>
<protein>
    <recommendedName>
        <fullName evidence="5 10">Carbonic anhydrase</fullName>
        <ecNumber evidence="4 10">4.2.1.1</ecNumber>
    </recommendedName>
</protein>
<evidence type="ECO:0000256" key="5">
    <source>
        <dbReference type="ARBA" id="ARBA00014628"/>
    </source>
</evidence>
<feature type="domain" description="Alpha-carbonic anhydrase" evidence="11">
    <location>
        <begin position="30"/>
        <end position="254"/>
    </location>
</feature>
<evidence type="ECO:0000313" key="13">
    <source>
        <dbReference type="EMBL" id="TLD99564.1"/>
    </source>
</evidence>
<comment type="cofactor">
    <cofactor evidence="1 10">
        <name>Zn(2+)</name>
        <dbReference type="ChEBI" id="CHEBI:29105"/>
    </cofactor>
</comment>
<dbReference type="GO" id="GO:0008270">
    <property type="term" value="F:zinc ion binding"/>
    <property type="evidence" value="ECO:0007669"/>
    <property type="project" value="UniProtKB-UniRule"/>
</dbReference>
<dbReference type="Proteomes" id="UP000029922">
    <property type="component" value="Unassembled WGS sequence"/>
</dbReference>
<evidence type="ECO:0000256" key="10">
    <source>
        <dbReference type="RuleBase" id="RU367011"/>
    </source>
</evidence>
<accession>A0A377PWA0</accession>
<keyword evidence="8 10" id="KW-0456">Lyase</keyword>
<evidence type="ECO:0000256" key="7">
    <source>
        <dbReference type="ARBA" id="ARBA00022833"/>
    </source>
</evidence>
<evidence type="ECO:0000313" key="14">
    <source>
        <dbReference type="Proteomes" id="UP000029922"/>
    </source>
</evidence>
<dbReference type="SUPFAM" id="SSF51069">
    <property type="entry name" value="Carbonic anhydrase"/>
    <property type="match status" value="1"/>
</dbReference>
<evidence type="ECO:0000256" key="2">
    <source>
        <dbReference type="ARBA" id="ARBA00002904"/>
    </source>
</evidence>
<dbReference type="InterPro" id="IPR041891">
    <property type="entry name" value="Alpha_CA_prokaryot-like"/>
</dbReference>
<keyword evidence="6 10" id="KW-0479">Metal-binding</keyword>
<evidence type="ECO:0000256" key="3">
    <source>
        <dbReference type="ARBA" id="ARBA00010718"/>
    </source>
</evidence>
<dbReference type="InterPro" id="IPR018338">
    <property type="entry name" value="Carbonic_anhydrase_a-class_CS"/>
</dbReference>
<dbReference type="EMBL" id="JRPD02000017">
    <property type="protein sequence ID" value="TLD99564.1"/>
    <property type="molecule type" value="Genomic_DNA"/>
</dbReference>
<dbReference type="SMART" id="SM01057">
    <property type="entry name" value="Carb_anhydrase"/>
    <property type="match status" value="1"/>
</dbReference>
<evidence type="ECO:0000259" key="11">
    <source>
        <dbReference type="PROSITE" id="PS51144"/>
    </source>
</evidence>
<comment type="similarity">
    <text evidence="3 10">Belongs to the alpha-carbonic anhydrase family.</text>
</comment>
<evidence type="ECO:0000256" key="1">
    <source>
        <dbReference type="ARBA" id="ARBA00001947"/>
    </source>
</evidence>
<dbReference type="EC" id="4.2.1.1" evidence="4 10"/>
<keyword evidence="15" id="KW-1185">Reference proteome</keyword>
<evidence type="ECO:0000256" key="8">
    <source>
        <dbReference type="ARBA" id="ARBA00023239"/>
    </source>
</evidence>
<dbReference type="Proteomes" id="UP000255139">
    <property type="component" value="Unassembled WGS sequence"/>
</dbReference>
<dbReference type="STRING" id="216.LS73_07525"/>
<reference evidence="12 15" key="2">
    <citation type="submission" date="2018-06" db="EMBL/GenBank/DDBJ databases">
        <authorList>
            <consortium name="Pathogen Informatics"/>
            <person name="Doyle S."/>
        </authorList>
    </citation>
    <scope>NUCLEOTIDE SEQUENCE [LARGE SCALE GENOMIC DNA]</scope>
    <source>
        <strain evidence="12 15">NCTC12714</strain>
    </source>
</reference>
<dbReference type="PANTHER" id="PTHR18952">
    <property type="entry name" value="CARBONIC ANHYDRASE"/>
    <property type="match status" value="1"/>
</dbReference>
<evidence type="ECO:0000313" key="15">
    <source>
        <dbReference type="Proteomes" id="UP000255139"/>
    </source>
</evidence>
<dbReference type="InterPro" id="IPR036398">
    <property type="entry name" value="CA_dom_sf"/>
</dbReference>
<dbReference type="Pfam" id="PF00194">
    <property type="entry name" value="Carb_anhydrase"/>
    <property type="match status" value="1"/>
</dbReference>
<dbReference type="InterPro" id="IPR001148">
    <property type="entry name" value="CA_dom"/>
</dbReference>
<evidence type="ECO:0000313" key="12">
    <source>
        <dbReference type="EMBL" id="STQ85903.1"/>
    </source>
</evidence>
<organism evidence="12 15">
    <name type="scientific">Helicobacter muridarum</name>
    <dbReference type="NCBI Taxonomy" id="216"/>
    <lineage>
        <taxon>Bacteria</taxon>
        <taxon>Pseudomonadati</taxon>
        <taxon>Campylobacterota</taxon>
        <taxon>Epsilonproteobacteria</taxon>
        <taxon>Campylobacterales</taxon>
        <taxon>Helicobacteraceae</taxon>
        <taxon>Helicobacter</taxon>
    </lineage>
</organism>
<gene>
    <name evidence="12" type="primary">cah_2</name>
    <name evidence="13" type="ORF">LS73_007240</name>
    <name evidence="12" type="ORF">NCTC12714_00692</name>
</gene>
<comment type="catalytic activity">
    <reaction evidence="9 10">
        <text>hydrogencarbonate + H(+) = CO2 + H2O</text>
        <dbReference type="Rhea" id="RHEA:10748"/>
        <dbReference type="ChEBI" id="CHEBI:15377"/>
        <dbReference type="ChEBI" id="CHEBI:15378"/>
        <dbReference type="ChEBI" id="CHEBI:16526"/>
        <dbReference type="ChEBI" id="CHEBI:17544"/>
        <dbReference type="EC" id="4.2.1.1"/>
    </reaction>
</comment>